<feature type="transmembrane region" description="Helical" evidence="1">
    <location>
        <begin position="6"/>
        <end position="29"/>
    </location>
</feature>
<dbReference type="Proteomes" id="UP000184184">
    <property type="component" value="Unassembled WGS sequence"/>
</dbReference>
<dbReference type="EMBL" id="FRCZ01000001">
    <property type="protein sequence ID" value="SHM59955.1"/>
    <property type="molecule type" value="Genomic_DNA"/>
</dbReference>
<keyword evidence="3" id="KW-1185">Reference proteome</keyword>
<keyword evidence="1" id="KW-0472">Membrane</keyword>
<sequence>MIKKLLKWTVVTISTLSLCVATVIIMAIITDTEDKSIHQQTNAEKPIKTELERKRDNLRYLNKDDQPLIFEGEYDLDFLELYNEE</sequence>
<dbReference type="OrthoDB" id="9888839at2"/>
<keyword evidence="1" id="KW-0812">Transmembrane</keyword>
<gene>
    <name evidence="2" type="ORF">SAMN05216179_0567</name>
</gene>
<evidence type="ECO:0000313" key="2">
    <source>
        <dbReference type="EMBL" id="SHM59955.1"/>
    </source>
</evidence>
<accession>A0A1M7K414</accession>
<keyword evidence="1" id="KW-1133">Transmembrane helix</keyword>
<dbReference type="STRING" id="1027249.SAMN05216179_0567"/>
<name>A0A1M7K414_9BACI</name>
<protein>
    <submittedName>
        <fullName evidence="2">Uncharacterized protein</fullName>
    </submittedName>
</protein>
<reference evidence="2 3" key="1">
    <citation type="submission" date="2016-11" db="EMBL/GenBank/DDBJ databases">
        <authorList>
            <person name="Jaros S."/>
            <person name="Januszkiewicz K."/>
            <person name="Wedrychowicz H."/>
        </authorList>
    </citation>
    <scope>NUCLEOTIDE SEQUENCE [LARGE SCALE GENOMIC DNA]</scope>
    <source>
        <strain evidence="2 3">CGMCC 1.10681</strain>
    </source>
</reference>
<dbReference type="RefSeq" id="WP_073199438.1">
    <property type="nucleotide sequence ID" value="NZ_FRCZ01000001.1"/>
</dbReference>
<evidence type="ECO:0000256" key="1">
    <source>
        <dbReference type="SAM" id="Phobius"/>
    </source>
</evidence>
<organism evidence="2 3">
    <name type="scientific">Gracilibacillus kekensis</name>
    <dbReference type="NCBI Taxonomy" id="1027249"/>
    <lineage>
        <taxon>Bacteria</taxon>
        <taxon>Bacillati</taxon>
        <taxon>Bacillota</taxon>
        <taxon>Bacilli</taxon>
        <taxon>Bacillales</taxon>
        <taxon>Bacillaceae</taxon>
        <taxon>Gracilibacillus</taxon>
    </lineage>
</organism>
<proteinExistence type="predicted"/>
<evidence type="ECO:0000313" key="3">
    <source>
        <dbReference type="Proteomes" id="UP000184184"/>
    </source>
</evidence>
<dbReference type="AlphaFoldDB" id="A0A1M7K414"/>